<dbReference type="Proteomes" id="UP001596540">
    <property type="component" value="Unassembled WGS sequence"/>
</dbReference>
<evidence type="ECO:0000313" key="3">
    <source>
        <dbReference type="Proteomes" id="UP001596540"/>
    </source>
</evidence>
<feature type="compositionally biased region" description="Low complexity" evidence="1">
    <location>
        <begin position="43"/>
        <end position="54"/>
    </location>
</feature>
<reference evidence="3" key="1">
    <citation type="journal article" date="2019" name="Int. J. Syst. Evol. Microbiol.">
        <title>The Global Catalogue of Microorganisms (GCM) 10K type strain sequencing project: providing services to taxonomists for standard genome sequencing and annotation.</title>
        <authorList>
            <consortium name="The Broad Institute Genomics Platform"/>
            <consortium name="The Broad Institute Genome Sequencing Center for Infectious Disease"/>
            <person name="Wu L."/>
            <person name="Ma J."/>
        </authorList>
    </citation>
    <scope>NUCLEOTIDE SEQUENCE [LARGE SCALE GENOMIC DNA]</scope>
    <source>
        <strain evidence="3">CGMCC 4.7382</strain>
    </source>
</reference>
<keyword evidence="3" id="KW-1185">Reference proteome</keyword>
<gene>
    <name evidence="2" type="ORF">ACFQRF_19220</name>
</gene>
<name>A0ABW2KL09_9ACTN</name>
<evidence type="ECO:0000313" key="2">
    <source>
        <dbReference type="EMBL" id="MFC7329869.1"/>
    </source>
</evidence>
<accession>A0ABW2KL09</accession>
<proteinExistence type="predicted"/>
<feature type="region of interest" description="Disordered" evidence="1">
    <location>
        <begin position="111"/>
        <end position="134"/>
    </location>
</feature>
<feature type="region of interest" description="Disordered" evidence="1">
    <location>
        <begin position="43"/>
        <end position="77"/>
    </location>
</feature>
<dbReference type="EMBL" id="JBHTBH010000009">
    <property type="protein sequence ID" value="MFC7329869.1"/>
    <property type="molecule type" value="Genomic_DNA"/>
</dbReference>
<protein>
    <submittedName>
        <fullName evidence="2">Uncharacterized protein</fullName>
    </submittedName>
</protein>
<evidence type="ECO:0000256" key="1">
    <source>
        <dbReference type="SAM" id="MobiDB-lite"/>
    </source>
</evidence>
<sequence length="134" mass="14264">MFIQVKDTYNTGNGRSISVSREVHRGLGVKFEVVEPADWDDAAAASENAGETAVSSDFGADAEAEPRDPQARLRASTARLRTQVREDVAGLGASIARLMARVAEREAEMADSGQIPAGMPPANFRADRFGTGGR</sequence>
<comment type="caution">
    <text evidence="2">The sequence shown here is derived from an EMBL/GenBank/DDBJ whole genome shotgun (WGS) entry which is preliminary data.</text>
</comment>
<dbReference type="RefSeq" id="WP_379872516.1">
    <property type="nucleotide sequence ID" value="NZ_JBHTBH010000009.1"/>
</dbReference>
<organism evidence="2 3">
    <name type="scientific">Marinactinospora rubrisoli</name>
    <dbReference type="NCBI Taxonomy" id="2715399"/>
    <lineage>
        <taxon>Bacteria</taxon>
        <taxon>Bacillati</taxon>
        <taxon>Actinomycetota</taxon>
        <taxon>Actinomycetes</taxon>
        <taxon>Streptosporangiales</taxon>
        <taxon>Nocardiopsidaceae</taxon>
        <taxon>Marinactinospora</taxon>
    </lineage>
</organism>